<organism evidence="3 4">
    <name type="scientific">Halococcus hamelinensis 100A6</name>
    <dbReference type="NCBI Taxonomy" id="1132509"/>
    <lineage>
        <taxon>Archaea</taxon>
        <taxon>Methanobacteriati</taxon>
        <taxon>Methanobacteriota</taxon>
        <taxon>Stenosarchaea group</taxon>
        <taxon>Halobacteria</taxon>
        <taxon>Halobacteriales</taxon>
        <taxon>Halococcaceae</taxon>
        <taxon>Halococcus</taxon>
    </lineage>
</organism>
<dbReference type="InterPro" id="IPR036412">
    <property type="entry name" value="HAD-like_sf"/>
</dbReference>
<accession>M0LZB9</accession>
<sequence length="246" mass="27830">MCLGESLMTPPDVDALVFDVFGTVVDWRSGVIRDGEKLGAERDIDVDWAAFVDAWREEYQPSMDRVRDGEIPWRNLDALHRDSLETLLDRFGVEALTETDKEWLTGAWHRLDPWPDSLPGLRRLRSEYFVATLSNGHVRLLADMAKRAGIPWDLILSAELSGHYKPAEEAYLRAVELLDVAPDRVMMVAAHEMDLEAASEAGLRTAYVHRPLEWGPDEYRSTNEPPDSTAEIIADNFVDLAKILDV</sequence>
<evidence type="ECO:0000256" key="1">
    <source>
        <dbReference type="ARBA" id="ARBA00008106"/>
    </source>
</evidence>
<dbReference type="PANTHER" id="PTHR43316">
    <property type="entry name" value="HYDROLASE, HALOACID DELAHOGENASE-RELATED"/>
    <property type="match status" value="1"/>
</dbReference>
<evidence type="ECO:0000313" key="4">
    <source>
        <dbReference type="Proteomes" id="UP000011566"/>
    </source>
</evidence>
<keyword evidence="2" id="KW-0378">Hydrolase</keyword>
<dbReference type="PATRIC" id="fig|1132509.6.peg.2766"/>
<gene>
    <name evidence="3" type="ORF">C447_12100</name>
</gene>
<dbReference type="InterPro" id="IPR023214">
    <property type="entry name" value="HAD_sf"/>
</dbReference>
<dbReference type="NCBIfam" id="TIGR01493">
    <property type="entry name" value="HAD-SF-IA-v2"/>
    <property type="match status" value="1"/>
</dbReference>
<dbReference type="Proteomes" id="UP000011566">
    <property type="component" value="Unassembled WGS sequence"/>
</dbReference>
<comment type="similarity">
    <text evidence="1">Belongs to the HAD-like hydrolase superfamily. S-2-haloalkanoic acid dehalogenase family.</text>
</comment>
<dbReference type="Gene3D" id="1.10.150.240">
    <property type="entry name" value="Putative phosphatase, domain 2"/>
    <property type="match status" value="1"/>
</dbReference>
<dbReference type="InterPro" id="IPR006328">
    <property type="entry name" value="2-HAD"/>
</dbReference>
<dbReference type="AlphaFoldDB" id="M0LZB9"/>
<dbReference type="PRINTS" id="PR00413">
    <property type="entry name" value="HADHALOGNASE"/>
</dbReference>
<dbReference type="OrthoDB" id="212734at2157"/>
<dbReference type="CDD" id="cd02588">
    <property type="entry name" value="HAD_L2-DEX"/>
    <property type="match status" value="1"/>
</dbReference>
<reference evidence="3 4" key="1">
    <citation type="journal article" date="2014" name="PLoS Genet.">
        <title>Phylogenetically driven sequencing of extremely halophilic archaea reveals strategies for static and dynamic osmo-response.</title>
        <authorList>
            <person name="Becker E.A."/>
            <person name="Seitzer P.M."/>
            <person name="Tritt A."/>
            <person name="Larsen D."/>
            <person name="Krusor M."/>
            <person name="Yao A.I."/>
            <person name="Wu D."/>
            <person name="Madern D."/>
            <person name="Eisen J.A."/>
            <person name="Darling A.E."/>
            <person name="Facciotti M.T."/>
        </authorList>
    </citation>
    <scope>NUCLEOTIDE SEQUENCE [LARGE SCALE GENOMIC DNA]</scope>
    <source>
        <strain evidence="3 4">100A6</strain>
    </source>
</reference>
<dbReference type="Pfam" id="PF00702">
    <property type="entry name" value="Hydrolase"/>
    <property type="match status" value="1"/>
</dbReference>
<proteinExistence type="inferred from homology"/>
<dbReference type="eggNOG" id="arCOG02291">
    <property type="taxonomic scope" value="Archaea"/>
</dbReference>
<keyword evidence="4" id="KW-1185">Reference proteome</keyword>
<dbReference type="SFLD" id="SFLDG01129">
    <property type="entry name" value="C1.5:_HAD__Beta-PGM__Phosphata"/>
    <property type="match status" value="1"/>
</dbReference>
<dbReference type="SFLD" id="SFLDS00003">
    <property type="entry name" value="Haloacid_Dehalogenase"/>
    <property type="match status" value="1"/>
</dbReference>
<dbReference type="GO" id="GO:0019120">
    <property type="term" value="F:hydrolase activity, acting on acid halide bonds, in C-halide compounds"/>
    <property type="evidence" value="ECO:0007669"/>
    <property type="project" value="InterPro"/>
</dbReference>
<dbReference type="PANTHER" id="PTHR43316:SF3">
    <property type="entry name" value="HALOACID DEHALOGENASE, TYPE II (AFU_ORTHOLOGUE AFUA_2G07750)-RELATED"/>
    <property type="match status" value="1"/>
</dbReference>
<dbReference type="InterPro" id="IPR051540">
    <property type="entry name" value="S-2-haloacid_dehalogenase"/>
</dbReference>
<name>M0LZB9_9EURY</name>
<dbReference type="InterPro" id="IPR006439">
    <property type="entry name" value="HAD-SF_hydro_IA"/>
</dbReference>
<evidence type="ECO:0000256" key="2">
    <source>
        <dbReference type="ARBA" id="ARBA00022801"/>
    </source>
</evidence>
<protein>
    <submittedName>
        <fullName evidence="3">2-haloalkanoic acid dehalogenase, type II</fullName>
    </submittedName>
</protein>
<dbReference type="InterPro" id="IPR023198">
    <property type="entry name" value="PGP-like_dom2"/>
</dbReference>
<comment type="caution">
    <text evidence="3">The sequence shown here is derived from an EMBL/GenBank/DDBJ whole genome shotgun (WGS) entry which is preliminary data.</text>
</comment>
<dbReference type="Gene3D" id="3.40.50.1000">
    <property type="entry name" value="HAD superfamily/HAD-like"/>
    <property type="match status" value="1"/>
</dbReference>
<dbReference type="SUPFAM" id="SSF56784">
    <property type="entry name" value="HAD-like"/>
    <property type="match status" value="1"/>
</dbReference>
<dbReference type="EMBL" id="AOMB01000033">
    <property type="protein sequence ID" value="EMA37714.1"/>
    <property type="molecule type" value="Genomic_DNA"/>
</dbReference>
<dbReference type="NCBIfam" id="TIGR01428">
    <property type="entry name" value="HAD_type_II"/>
    <property type="match status" value="1"/>
</dbReference>
<evidence type="ECO:0000313" key="3">
    <source>
        <dbReference type="EMBL" id="EMA37714.1"/>
    </source>
</evidence>